<gene>
    <name evidence="2" type="ORF">A6J88_07560</name>
</gene>
<name>A0ABN4YB01_NEIMU</name>
<dbReference type="PANTHER" id="PTHR14136:SF17">
    <property type="entry name" value="BTB_POZ DOMAIN-CONTAINING PROTEIN KCTD9"/>
    <property type="match status" value="1"/>
</dbReference>
<dbReference type="Gene3D" id="2.160.20.80">
    <property type="entry name" value="E3 ubiquitin-protein ligase SopA"/>
    <property type="match status" value="1"/>
</dbReference>
<feature type="transmembrane region" description="Helical" evidence="1">
    <location>
        <begin position="12"/>
        <end position="37"/>
    </location>
</feature>
<dbReference type="InterPro" id="IPR001646">
    <property type="entry name" value="5peptide_repeat"/>
</dbReference>
<feature type="transmembrane region" description="Helical" evidence="1">
    <location>
        <begin position="44"/>
        <end position="65"/>
    </location>
</feature>
<dbReference type="InterPro" id="IPR051082">
    <property type="entry name" value="Pentapeptide-BTB/POZ_domain"/>
</dbReference>
<reference evidence="3" key="1">
    <citation type="submission" date="2017-03" db="EMBL/GenBank/DDBJ databases">
        <title>FDA dAtabase for Regulatory Grade micrObial Sequences (FDA-ARGOS): Supporting development and validation of Infectious Disease Dx tests.</title>
        <authorList>
            <person name="Campos J."/>
            <person name="Goldberg B."/>
            <person name="Tallon L."/>
            <person name="Sadzewicz L."/>
            <person name="Sengamalay N."/>
            <person name="Ott S."/>
            <person name="Godinez A."/>
            <person name="Nagaraj S."/>
            <person name="Vyas G."/>
            <person name="Aluvathingal J."/>
            <person name="Nadendla S."/>
            <person name="Geyer C."/>
            <person name="Nandy P."/>
            <person name="Hobson J."/>
            <person name="Sichtig H."/>
        </authorList>
    </citation>
    <scope>NUCLEOTIDE SEQUENCE [LARGE SCALE GENOMIC DNA]</scope>
    <source>
        <strain evidence="3">FDAARGOS_260</strain>
    </source>
</reference>
<accession>A0ABN4YB01</accession>
<proteinExistence type="predicted"/>
<organism evidence="2 3">
    <name type="scientific">Neisseria mucosa</name>
    <dbReference type="NCBI Taxonomy" id="488"/>
    <lineage>
        <taxon>Bacteria</taxon>
        <taxon>Pseudomonadati</taxon>
        <taxon>Pseudomonadota</taxon>
        <taxon>Betaproteobacteria</taxon>
        <taxon>Neisseriales</taxon>
        <taxon>Neisseriaceae</taxon>
        <taxon>Neisseria</taxon>
    </lineage>
</organism>
<dbReference type="Pfam" id="PF00805">
    <property type="entry name" value="Pentapeptide"/>
    <property type="match status" value="3"/>
</dbReference>
<feature type="transmembrane region" description="Helical" evidence="1">
    <location>
        <begin position="80"/>
        <end position="99"/>
    </location>
</feature>
<keyword evidence="1" id="KW-0472">Membrane</keyword>
<evidence type="ECO:0000313" key="3">
    <source>
        <dbReference type="Proteomes" id="UP000191272"/>
    </source>
</evidence>
<evidence type="ECO:0000313" key="2">
    <source>
        <dbReference type="EMBL" id="ARC51099.1"/>
    </source>
</evidence>
<keyword evidence="3" id="KW-1185">Reference proteome</keyword>
<dbReference type="SUPFAM" id="SSF141571">
    <property type="entry name" value="Pentapeptide repeat-like"/>
    <property type="match status" value="2"/>
</dbReference>
<sequence length="547" mass="62285">MGNVASTCDQVVAFVIAYKWAIISILVVLVILSWVCFGKKWSNVLKVFCAGTFSIVIFDILFNWFEFYSKDSIDTLSAGFWNFIILIVSAPVAFAIWHFRDENNKQQIENQRKDINLKEFQKLSEWVSGAHLPEIKTVSKTTNKYNLKNDAEIVRQSTLPIEYTTEETEEYSKQPKTADFDTFSKRDGAVALQISAIYNLLPFFRGDYGESFRRPAFNLLKSAWQAMQQDSLKKLDETHLADEERKKIFDELTQKAKSPMGVALTQVLLSLNRENKKLNLRDFPEMLPNICLAGMNFHLSGLSEISRDLSDLNLNGVDFRGARLNKVKFRKCELLRTRWQKAELSCVDLQHSQLDGVCLQNANLKRANLRHAKLAEVNLQGAELGEANLKKADLVDANLRKAKLVKANLQEANLSTADLQDTQLGGAEFQKAILVGTQLENAQLLGTNLQGTNLEFANLQNAFLKSANLKECQVKWSQLKNDVVLSSAKITEHDFIENIYPDWKKENVPKWAELTNEEKTKAMQQFCDETRILIFDNNGKRQIMPPL</sequence>
<dbReference type="Proteomes" id="UP000191272">
    <property type="component" value="Chromosome"/>
</dbReference>
<keyword evidence="1" id="KW-1133">Transmembrane helix</keyword>
<dbReference type="EMBL" id="CP020452">
    <property type="protein sequence ID" value="ARC51099.1"/>
    <property type="molecule type" value="Genomic_DNA"/>
</dbReference>
<evidence type="ECO:0000256" key="1">
    <source>
        <dbReference type="SAM" id="Phobius"/>
    </source>
</evidence>
<keyword evidence="1" id="KW-0812">Transmembrane</keyword>
<protein>
    <submittedName>
        <fullName evidence="2">Pentapeptide repeat-containing protein</fullName>
    </submittedName>
</protein>
<dbReference type="RefSeq" id="WP_080613928.1">
    <property type="nucleotide sequence ID" value="NZ_CP020452.2"/>
</dbReference>
<dbReference type="PANTHER" id="PTHR14136">
    <property type="entry name" value="BTB_POZ DOMAIN-CONTAINING PROTEIN KCTD9"/>
    <property type="match status" value="1"/>
</dbReference>